<evidence type="ECO:0000313" key="1">
    <source>
        <dbReference type="EMBL" id="KAL2462824.1"/>
    </source>
</evidence>
<evidence type="ECO:0000313" key="2">
    <source>
        <dbReference type="Proteomes" id="UP001604277"/>
    </source>
</evidence>
<sequence length="118" mass="13301">MRDQAQIQSRRSPDMRNRAAHLVGYVLGCVDRQHGSTRTARRTITQIRWFSPMVVALRLDIASSTFRLRSSSNQGSIVNAMGDGGKSDWRSHCRTILLSGNHYRIPNRICGDVLCQSD</sequence>
<name>A0ABD1PGN7_9LAMI</name>
<proteinExistence type="predicted"/>
<protein>
    <submittedName>
        <fullName evidence="1">Uncharacterized protein</fullName>
    </submittedName>
</protein>
<dbReference type="EMBL" id="JBFOLJ010000020">
    <property type="protein sequence ID" value="KAL2462824.1"/>
    <property type="molecule type" value="Genomic_DNA"/>
</dbReference>
<reference evidence="2" key="1">
    <citation type="submission" date="2024-07" db="EMBL/GenBank/DDBJ databases">
        <title>Two chromosome-level genome assemblies of Korean endemic species Abeliophyllum distichum and Forsythia ovata (Oleaceae).</title>
        <authorList>
            <person name="Jang H."/>
        </authorList>
    </citation>
    <scope>NUCLEOTIDE SEQUENCE [LARGE SCALE GENOMIC DNA]</scope>
</reference>
<gene>
    <name evidence="1" type="ORF">Fot_54061</name>
</gene>
<keyword evidence="2" id="KW-1185">Reference proteome</keyword>
<comment type="caution">
    <text evidence="1">The sequence shown here is derived from an EMBL/GenBank/DDBJ whole genome shotgun (WGS) entry which is preliminary data.</text>
</comment>
<accession>A0ABD1PGN7</accession>
<organism evidence="1 2">
    <name type="scientific">Forsythia ovata</name>
    <dbReference type="NCBI Taxonomy" id="205694"/>
    <lineage>
        <taxon>Eukaryota</taxon>
        <taxon>Viridiplantae</taxon>
        <taxon>Streptophyta</taxon>
        <taxon>Embryophyta</taxon>
        <taxon>Tracheophyta</taxon>
        <taxon>Spermatophyta</taxon>
        <taxon>Magnoliopsida</taxon>
        <taxon>eudicotyledons</taxon>
        <taxon>Gunneridae</taxon>
        <taxon>Pentapetalae</taxon>
        <taxon>asterids</taxon>
        <taxon>lamiids</taxon>
        <taxon>Lamiales</taxon>
        <taxon>Oleaceae</taxon>
        <taxon>Forsythieae</taxon>
        <taxon>Forsythia</taxon>
    </lineage>
</organism>
<dbReference type="AlphaFoldDB" id="A0ABD1PGN7"/>
<dbReference type="Proteomes" id="UP001604277">
    <property type="component" value="Unassembled WGS sequence"/>
</dbReference>